<accession>A0A379ECG1</accession>
<dbReference type="CDD" id="cd03357">
    <property type="entry name" value="LbH_MAT_GAT"/>
    <property type="match status" value="1"/>
</dbReference>
<keyword evidence="3" id="KW-0677">Repeat</keyword>
<feature type="domain" description="Maltose/galactoside acetyltransferase" evidence="7">
    <location>
        <begin position="5"/>
        <end position="59"/>
    </location>
</feature>
<organism evidence="8 9">
    <name type="scientific">Prevotella denticola</name>
    <dbReference type="NCBI Taxonomy" id="28129"/>
    <lineage>
        <taxon>Bacteria</taxon>
        <taxon>Pseudomonadati</taxon>
        <taxon>Bacteroidota</taxon>
        <taxon>Bacteroidia</taxon>
        <taxon>Bacteroidales</taxon>
        <taxon>Prevotellaceae</taxon>
        <taxon>Prevotella</taxon>
    </lineage>
</organism>
<dbReference type="Gene3D" id="2.160.10.10">
    <property type="entry name" value="Hexapeptide repeat proteins"/>
    <property type="match status" value="1"/>
</dbReference>
<dbReference type="GO" id="GO:0008374">
    <property type="term" value="F:O-acyltransferase activity"/>
    <property type="evidence" value="ECO:0007669"/>
    <property type="project" value="TreeGrafter"/>
</dbReference>
<reference evidence="8 9" key="1">
    <citation type="submission" date="2018-06" db="EMBL/GenBank/DDBJ databases">
        <authorList>
            <consortium name="Pathogen Informatics"/>
            <person name="Doyle S."/>
        </authorList>
    </citation>
    <scope>NUCLEOTIDE SEQUENCE [LARGE SCALE GENOMIC DNA]</scope>
    <source>
        <strain evidence="8 9">NCTC13067</strain>
    </source>
</reference>
<dbReference type="PANTHER" id="PTHR23416">
    <property type="entry name" value="SIALIC ACID SYNTHASE-RELATED"/>
    <property type="match status" value="1"/>
</dbReference>
<gene>
    <name evidence="8" type="primary">maa</name>
    <name evidence="8" type="ORF">NCTC13067_01798</name>
</gene>
<comment type="function">
    <text evidence="5">Acetyltransferase implicated in the O-acetylation of Nod factors.</text>
</comment>
<comment type="similarity">
    <text evidence="1">Belongs to the transferase hexapeptide repeat family.</text>
</comment>
<dbReference type="Pfam" id="PF00132">
    <property type="entry name" value="Hexapep"/>
    <property type="match status" value="1"/>
</dbReference>
<dbReference type="GO" id="GO:0016407">
    <property type="term" value="F:acetyltransferase activity"/>
    <property type="evidence" value="ECO:0007669"/>
    <property type="project" value="InterPro"/>
</dbReference>
<evidence type="ECO:0000256" key="3">
    <source>
        <dbReference type="ARBA" id="ARBA00022737"/>
    </source>
</evidence>
<dbReference type="AlphaFoldDB" id="A0A379ECG1"/>
<protein>
    <recommendedName>
        <fullName evidence="6">Nodulation protein L</fullName>
    </recommendedName>
</protein>
<dbReference type="RefSeq" id="WP_004353142.1">
    <property type="nucleotide sequence ID" value="NZ_CAJPOG010000001.1"/>
</dbReference>
<evidence type="ECO:0000313" key="8">
    <source>
        <dbReference type="EMBL" id="SUB93940.1"/>
    </source>
</evidence>
<dbReference type="InterPro" id="IPR051159">
    <property type="entry name" value="Hexapeptide_acetyltransf"/>
</dbReference>
<dbReference type="EMBL" id="UGTM01000002">
    <property type="protein sequence ID" value="SUB93940.1"/>
    <property type="molecule type" value="Genomic_DNA"/>
</dbReference>
<dbReference type="PANTHER" id="PTHR23416:SF23">
    <property type="entry name" value="ACETYLTRANSFERASE C18B11.09C-RELATED"/>
    <property type="match status" value="1"/>
</dbReference>
<dbReference type="GeneID" id="66712281"/>
<keyword evidence="4 8" id="KW-0012">Acyltransferase</keyword>
<dbReference type="InterPro" id="IPR011004">
    <property type="entry name" value="Trimer_LpxA-like_sf"/>
</dbReference>
<dbReference type="PROSITE" id="PS00101">
    <property type="entry name" value="HEXAPEP_TRANSFERASES"/>
    <property type="match status" value="1"/>
</dbReference>
<evidence type="ECO:0000256" key="6">
    <source>
        <dbReference type="ARBA" id="ARBA00067695"/>
    </source>
</evidence>
<dbReference type="Proteomes" id="UP000255469">
    <property type="component" value="Unassembled WGS sequence"/>
</dbReference>
<evidence type="ECO:0000313" key="9">
    <source>
        <dbReference type="Proteomes" id="UP000255469"/>
    </source>
</evidence>
<dbReference type="InterPro" id="IPR001451">
    <property type="entry name" value="Hexapep"/>
</dbReference>
<dbReference type="SMART" id="SM01266">
    <property type="entry name" value="Mac"/>
    <property type="match status" value="1"/>
</dbReference>
<sequence length="190" mass="20873">MKSERQKALDGEFFNAVDPELQQIILRTKRLLRKLNDCDYADHEGKRRIFEQLFGSVGEPVHIDVDFHCEYGVNIHLGDWVVINMNCTFVDNNRIDIGNHVLIASDVKIYTAAHPVTAGERMIPGGGWNIYARPVKIEDGAWIGGGAIILPGVTIGRNAVIGAGAVVTKDIPANAVAVGSPARVIRYQEE</sequence>
<dbReference type="Pfam" id="PF12464">
    <property type="entry name" value="Mac"/>
    <property type="match status" value="1"/>
</dbReference>
<evidence type="ECO:0000259" key="7">
    <source>
        <dbReference type="SMART" id="SM01266"/>
    </source>
</evidence>
<dbReference type="SUPFAM" id="SSF51161">
    <property type="entry name" value="Trimeric LpxA-like enzymes"/>
    <property type="match status" value="1"/>
</dbReference>
<dbReference type="InterPro" id="IPR018357">
    <property type="entry name" value="Hexapep_transf_CS"/>
</dbReference>
<evidence type="ECO:0000256" key="4">
    <source>
        <dbReference type="ARBA" id="ARBA00023315"/>
    </source>
</evidence>
<dbReference type="InterPro" id="IPR024688">
    <property type="entry name" value="Mac_dom"/>
</dbReference>
<evidence type="ECO:0000256" key="5">
    <source>
        <dbReference type="ARBA" id="ARBA00055587"/>
    </source>
</evidence>
<proteinExistence type="inferred from homology"/>
<name>A0A379ECG1_9BACT</name>
<keyword evidence="2 8" id="KW-0808">Transferase</keyword>
<evidence type="ECO:0000256" key="2">
    <source>
        <dbReference type="ARBA" id="ARBA00022679"/>
    </source>
</evidence>
<dbReference type="FunFam" id="2.160.10.10:FF:000025">
    <property type="entry name" value="Hexapeptide-repeat containing-acetyltransferase"/>
    <property type="match status" value="1"/>
</dbReference>
<evidence type="ECO:0000256" key="1">
    <source>
        <dbReference type="ARBA" id="ARBA00007274"/>
    </source>
</evidence>